<dbReference type="InterPro" id="IPR005561">
    <property type="entry name" value="ANTAR"/>
</dbReference>
<accession>A0ABR6B8M7</accession>
<evidence type="ECO:0000256" key="1">
    <source>
        <dbReference type="ARBA" id="ARBA00023015"/>
    </source>
</evidence>
<organism evidence="4 5">
    <name type="scientific">Kutzneria viridogrisea</name>
    <dbReference type="NCBI Taxonomy" id="47990"/>
    <lineage>
        <taxon>Bacteria</taxon>
        <taxon>Bacillati</taxon>
        <taxon>Actinomycetota</taxon>
        <taxon>Actinomycetes</taxon>
        <taxon>Pseudonocardiales</taxon>
        <taxon>Pseudonocardiaceae</taxon>
        <taxon>Kutzneria</taxon>
    </lineage>
</organism>
<dbReference type="Proteomes" id="UP000517916">
    <property type="component" value="Unassembled WGS sequence"/>
</dbReference>
<dbReference type="InterPro" id="IPR036388">
    <property type="entry name" value="WH-like_DNA-bd_sf"/>
</dbReference>
<keyword evidence="1" id="KW-0805">Transcription regulation</keyword>
<keyword evidence="2" id="KW-0804">Transcription</keyword>
<dbReference type="RefSeq" id="WP_051913273.1">
    <property type="nucleotide sequence ID" value="NZ_BAAABQ010000046.1"/>
</dbReference>
<evidence type="ECO:0000259" key="3">
    <source>
        <dbReference type="Pfam" id="PF03861"/>
    </source>
</evidence>
<gene>
    <name evidence="4" type="ORF">BC739_000422</name>
</gene>
<dbReference type="Pfam" id="PF03861">
    <property type="entry name" value="ANTAR"/>
    <property type="match status" value="1"/>
</dbReference>
<protein>
    <recommendedName>
        <fullName evidence="3">ANTAR domain-containing protein</fullName>
    </recommendedName>
</protein>
<dbReference type="SUPFAM" id="SSF55781">
    <property type="entry name" value="GAF domain-like"/>
    <property type="match status" value="1"/>
</dbReference>
<name>A0ABR6B8M7_9PSEU</name>
<reference evidence="4 5" key="1">
    <citation type="submission" date="2020-08" db="EMBL/GenBank/DDBJ databases">
        <title>Genomic Encyclopedia of Archaeal and Bacterial Type Strains, Phase II (KMG-II): from individual species to whole genera.</title>
        <authorList>
            <person name="Goeker M."/>
        </authorList>
    </citation>
    <scope>NUCLEOTIDE SEQUENCE [LARGE SCALE GENOMIC DNA]</scope>
    <source>
        <strain evidence="4 5">DSM 43850</strain>
    </source>
</reference>
<comment type="caution">
    <text evidence="4">The sequence shown here is derived from an EMBL/GenBank/DDBJ whole genome shotgun (WGS) entry which is preliminary data.</text>
</comment>
<dbReference type="Gene3D" id="3.30.450.40">
    <property type="match status" value="1"/>
</dbReference>
<dbReference type="InterPro" id="IPR029016">
    <property type="entry name" value="GAF-like_dom_sf"/>
</dbReference>
<proteinExistence type="predicted"/>
<dbReference type="Gene3D" id="1.10.10.10">
    <property type="entry name" value="Winged helix-like DNA-binding domain superfamily/Winged helix DNA-binding domain"/>
    <property type="match status" value="1"/>
</dbReference>
<evidence type="ECO:0000256" key="2">
    <source>
        <dbReference type="ARBA" id="ARBA00023163"/>
    </source>
</evidence>
<dbReference type="EMBL" id="JACJID010000001">
    <property type="protein sequence ID" value="MBA8923225.1"/>
    <property type="molecule type" value="Genomic_DNA"/>
</dbReference>
<evidence type="ECO:0000313" key="5">
    <source>
        <dbReference type="Proteomes" id="UP000517916"/>
    </source>
</evidence>
<evidence type="ECO:0000313" key="4">
    <source>
        <dbReference type="EMBL" id="MBA8923225.1"/>
    </source>
</evidence>
<keyword evidence="5" id="KW-1185">Reference proteome</keyword>
<sequence length="237" mass="25355">MDGQRRAWLWQRVADGADHRSSAGWAGVVCEVAVDEIDVDAVAISVRSGARVQELVTVSEVWAQELEELQYTLGEGPGVEAFTTGGPVLVAEVHTARGRWPGFADAAGAHGLAAAFSFPLQSGAIRLGVLTLYRGRAGPLATGGLMDAAVLAELATAALLADATGSKRERAQWIREDSSGHYDAFNVATGMLAAQLRISIEEASLRLRAHAFSHNRSLLEVAQEVLRRHLSSDLFRE</sequence>
<feature type="domain" description="ANTAR" evidence="3">
    <location>
        <begin position="188"/>
        <end position="226"/>
    </location>
</feature>